<protein>
    <submittedName>
        <fullName evidence="1">Uncharacterized protein</fullName>
    </submittedName>
</protein>
<dbReference type="EMBL" id="LAZR01062544">
    <property type="protein sequence ID" value="KKK61305.1"/>
    <property type="molecule type" value="Genomic_DNA"/>
</dbReference>
<name>A0A0F8XJN6_9ZZZZ</name>
<organism evidence="1">
    <name type="scientific">marine sediment metagenome</name>
    <dbReference type="NCBI Taxonomy" id="412755"/>
    <lineage>
        <taxon>unclassified sequences</taxon>
        <taxon>metagenomes</taxon>
        <taxon>ecological metagenomes</taxon>
    </lineage>
</organism>
<gene>
    <name evidence="1" type="ORF">LCGC14_3015670</name>
</gene>
<proteinExistence type="predicted"/>
<comment type="caution">
    <text evidence="1">The sequence shown here is derived from an EMBL/GenBank/DDBJ whole genome shotgun (WGS) entry which is preliminary data.</text>
</comment>
<evidence type="ECO:0000313" key="1">
    <source>
        <dbReference type="EMBL" id="KKK61305.1"/>
    </source>
</evidence>
<reference evidence="1" key="1">
    <citation type="journal article" date="2015" name="Nature">
        <title>Complex archaea that bridge the gap between prokaryotes and eukaryotes.</title>
        <authorList>
            <person name="Spang A."/>
            <person name="Saw J.H."/>
            <person name="Jorgensen S.L."/>
            <person name="Zaremba-Niedzwiedzka K."/>
            <person name="Martijn J."/>
            <person name="Lind A.E."/>
            <person name="van Eijk R."/>
            <person name="Schleper C."/>
            <person name="Guy L."/>
            <person name="Ettema T.J."/>
        </authorList>
    </citation>
    <scope>NUCLEOTIDE SEQUENCE</scope>
</reference>
<accession>A0A0F8XJN6</accession>
<dbReference type="AlphaFoldDB" id="A0A0F8XJN6"/>
<sequence>MFNAHEGDSMTVVSEDIGKQVRVVRDLERECEDESSVWIGHEGTLLRVEDTVFYIVKFSAEQMPKNMNIENNEAWFNDVELVVVSSNEPITEAQIEAEESKQQQLEEDMQTEVYPLIGGGHAIVRPGEGFGGDLSGRIIVYGEYDTSPEPLGLTLSRLNPHGVFTPNGRQIGSTCGCENYPCCGH</sequence>